<gene>
    <name evidence="4" type="ORF">AKJ53_00150</name>
</gene>
<sequence>MDVEKAILKRRSVRSYKEKKIPQEKLEEIINFGKMAPSANNRQDWKFILITDEKKKEEIYKDAKKQSFIKEASAIIAGITTNPEDKMTCGIPAGIVDLSIALDHISLKAAEEGLGTCWIGAFHQEKAKNTLEIPENHKIVALMTIGYPKHSLSEKEKQRKNLKEIISYNTFSE</sequence>
<evidence type="ECO:0000259" key="3">
    <source>
        <dbReference type="Pfam" id="PF14512"/>
    </source>
</evidence>
<feature type="domain" description="Putative nitroreductase TM1586" evidence="3">
    <location>
        <begin position="3"/>
        <end position="170"/>
    </location>
</feature>
<dbReference type="GO" id="GO:0016491">
    <property type="term" value="F:oxidoreductase activity"/>
    <property type="evidence" value="ECO:0007669"/>
    <property type="project" value="UniProtKB-KW"/>
</dbReference>
<dbReference type="AlphaFoldDB" id="A0A133VJC8"/>
<evidence type="ECO:0000256" key="2">
    <source>
        <dbReference type="ARBA" id="ARBA00023002"/>
    </source>
</evidence>
<comment type="similarity">
    <text evidence="1">Belongs to the nitroreductase family.</text>
</comment>
<dbReference type="InterPro" id="IPR029478">
    <property type="entry name" value="TM1586_NiRdase"/>
</dbReference>
<evidence type="ECO:0000313" key="5">
    <source>
        <dbReference type="Proteomes" id="UP000070491"/>
    </source>
</evidence>
<accession>A0A133VJC8</accession>
<dbReference type="Pfam" id="PF14512">
    <property type="entry name" value="TM1586_NiRdase"/>
    <property type="match status" value="1"/>
</dbReference>
<proteinExistence type="inferred from homology"/>
<keyword evidence="5" id="KW-1185">Reference proteome</keyword>
<evidence type="ECO:0000256" key="1">
    <source>
        <dbReference type="ARBA" id="ARBA00007118"/>
    </source>
</evidence>
<protein>
    <recommendedName>
        <fullName evidence="3">Putative nitroreductase TM1586 domain-containing protein</fullName>
    </recommendedName>
</protein>
<dbReference type="Proteomes" id="UP000070491">
    <property type="component" value="Unassembled WGS sequence"/>
</dbReference>
<dbReference type="SUPFAM" id="SSF55469">
    <property type="entry name" value="FMN-dependent nitroreductase-like"/>
    <property type="match status" value="1"/>
</dbReference>
<keyword evidence="2" id="KW-0560">Oxidoreductase</keyword>
<name>A0A133VJC8_9EURY</name>
<dbReference type="Gene3D" id="3.40.109.10">
    <property type="entry name" value="NADH Oxidase"/>
    <property type="match status" value="1"/>
</dbReference>
<dbReference type="EMBL" id="LHYG01000001">
    <property type="protein sequence ID" value="KXB06514.1"/>
    <property type="molecule type" value="Genomic_DNA"/>
</dbReference>
<dbReference type="InterPro" id="IPR000415">
    <property type="entry name" value="Nitroreductase-like"/>
</dbReference>
<dbReference type="PANTHER" id="PTHR43673:SF10">
    <property type="entry name" value="NADH DEHYDROGENASE_NAD(P)H NITROREDUCTASE XCC3605-RELATED"/>
    <property type="match status" value="1"/>
</dbReference>
<dbReference type="PANTHER" id="PTHR43673">
    <property type="entry name" value="NAD(P)H NITROREDUCTASE YDGI-RELATED"/>
    <property type="match status" value="1"/>
</dbReference>
<evidence type="ECO:0000313" key="4">
    <source>
        <dbReference type="EMBL" id="KXB06514.1"/>
    </source>
</evidence>
<organism evidence="4 5">
    <name type="scientific">candidate division MSBL1 archaeon SCGC-AAA382F02</name>
    <dbReference type="NCBI Taxonomy" id="1698282"/>
    <lineage>
        <taxon>Archaea</taxon>
        <taxon>Methanobacteriati</taxon>
        <taxon>Methanobacteriota</taxon>
        <taxon>candidate division MSBL1</taxon>
    </lineage>
</organism>
<reference evidence="4 5" key="1">
    <citation type="journal article" date="2016" name="Sci. Rep.">
        <title>Metabolic traits of an uncultured archaeal lineage -MSBL1- from brine pools of the Red Sea.</title>
        <authorList>
            <person name="Mwirichia R."/>
            <person name="Alam I."/>
            <person name="Rashid M."/>
            <person name="Vinu M."/>
            <person name="Ba-Alawi W."/>
            <person name="Anthony Kamau A."/>
            <person name="Kamanda Ngugi D."/>
            <person name="Goker M."/>
            <person name="Klenk H.P."/>
            <person name="Bajic V."/>
            <person name="Stingl U."/>
        </authorList>
    </citation>
    <scope>NUCLEOTIDE SEQUENCE [LARGE SCALE GENOMIC DNA]</scope>
    <source>
        <strain evidence="4">SCGC-AAA382F02</strain>
    </source>
</reference>
<comment type="caution">
    <text evidence="4">The sequence shown here is derived from an EMBL/GenBank/DDBJ whole genome shotgun (WGS) entry which is preliminary data.</text>
</comment>